<gene>
    <name evidence="1" type="ORF">JOF36_003577</name>
</gene>
<dbReference type="InterPro" id="IPR038282">
    <property type="entry name" value="DUF2267_sf"/>
</dbReference>
<dbReference type="RefSeq" id="WP_210028077.1">
    <property type="nucleotide sequence ID" value="NZ_JAGINU010000001.1"/>
</dbReference>
<comment type="caution">
    <text evidence="1">The sequence shown here is derived from an EMBL/GenBank/DDBJ whole genome shotgun (WGS) entry which is preliminary data.</text>
</comment>
<dbReference type="EMBL" id="JAGINU010000001">
    <property type="protein sequence ID" value="MBP2367881.1"/>
    <property type="molecule type" value="Genomic_DNA"/>
</dbReference>
<sequence>MPRLEADDANPCESRRPVEPVDTFRYLSTVRARGDVINHAEAEVAVVVVLQAAYRRASDGLKESLRCRVPAPLGATIRTSSVARRRGAVPADDDFLQHVADALSVSRMRARDLAVAVLEITAELLPDGHGAELWNCLAWERSTESPPVSTAGG</sequence>
<dbReference type="InterPro" id="IPR018727">
    <property type="entry name" value="DUF2267"/>
</dbReference>
<name>A0ABS4VVF2_9PSEU</name>
<organism evidence="1 2">
    <name type="scientific">Pseudonocardia parietis</name>
    <dbReference type="NCBI Taxonomy" id="570936"/>
    <lineage>
        <taxon>Bacteria</taxon>
        <taxon>Bacillati</taxon>
        <taxon>Actinomycetota</taxon>
        <taxon>Actinomycetes</taxon>
        <taxon>Pseudonocardiales</taxon>
        <taxon>Pseudonocardiaceae</taxon>
        <taxon>Pseudonocardia</taxon>
    </lineage>
</organism>
<evidence type="ECO:0000313" key="2">
    <source>
        <dbReference type="Proteomes" id="UP001519295"/>
    </source>
</evidence>
<keyword evidence="2" id="KW-1185">Reference proteome</keyword>
<proteinExistence type="predicted"/>
<protein>
    <submittedName>
        <fullName evidence="1">Uncharacterized protein (DUF2267 family)</fullName>
    </submittedName>
</protein>
<accession>A0ABS4VVF2</accession>
<dbReference type="Pfam" id="PF10025">
    <property type="entry name" value="DUF2267"/>
    <property type="match status" value="1"/>
</dbReference>
<reference evidence="1 2" key="1">
    <citation type="submission" date="2021-03" db="EMBL/GenBank/DDBJ databases">
        <title>Sequencing the genomes of 1000 actinobacteria strains.</title>
        <authorList>
            <person name="Klenk H.-P."/>
        </authorList>
    </citation>
    <scope>NUCLEOTIDE SEQUENCE [LARGE SCALE GENOMIC DNA]</scope>
    <source>
        <strain evidence="1 2">DSM 45256</strain>
    </source>
</reference>
<dbReference type="Proteomes" id="UP001519295">
    <property type="component" value="Unassembled WGS sequence"/>
</dbReference>
<evidence type="ECO:0000313" key="1">
    <source>
        <dbReference type="EMBL" id="MBP2367881.1"/>
    </source>
</evidence>
<dbReference type="Gene3D" id="1.10.490.110">
    <property type="entry name" value="Uncharacterized conserved protein DUF2267"/>
    <property type="match status" value="1"/>
</dbReference>